<sequence>MACTGPANDAAVGTPRSPHTPCPLEALNTNCLTAILRASNSLADLGAFIRASPTVLRCFVSAKALLLRDAMTNELGLAIRDALVMSLNDGIFMFAAGTLPQTFDIAICAWRESLLIERTPWVPLLDDDTAADVARLTRLVLHIVDLYISLRLRHFRETLDPPCASGWGLSQAERRRIAQALVRS</sequence>
<organism evidence="1 2">
    <name type="scientific">Corynascus novoguineensis</name>
    <dbReference type="NCBI Taxonomy" id="1126955"/>
    <lineage>
        <taxon>Eukaryota</taxon>
        <taxon>Fungi</taxon>
        <taxon>Dikarya</taxon>
        <taxon>Ascomycota</taxon>
        <taxon>Pezizomycotina</taxon>
        <taxon>Sordariomycetes</taxon>
        <taxon>Sordariomycetidae</taxon>
        <taxon>Sordariales</taxon>
        <taxon>Chaetomiaceae</taxon>
        <taxon>Corynascus</taxon>
    </lineage>
</organism>
<accession>A0AAN7HDQ5</accession>
<gene>
    <name evidence="1" type="ORF">C7999DRAFT_33518</name>
</gene>
<keyword evidence="2" id="KW-1185">Reference proteome</keyword>
<reference evidence="1" key="2">
    <citation type="submission" date="2023-05" db="EMBL/GenBank/DDBJ databases">
        <authorList>
            <consortium name="Lawrence Berkeley National Laboratory"/>
            <person name="Steindorff A."/>
            <person name="Hensen N."/>
            <person name="Bonometti L."/>
            <person name="Westerberg I."/>
            <person name="Brannstrom I.O."/>
            <person name="Guillou S."/>
            <person name="Cros-Aarteil S."/>
            <person name="Calhoun S."/>
            <person name="Haridas S."/>
            <person name="Kuo A."/>
            <person name="Mondo S."/>
            <person name="Pangilinan J."/>
            <person name="Riley R."/>
            <person name="Labutti K."/>
            <person name="Andreopoulos B."/>
            <person name="Lipzen A."/>
            <person name="Chen C."/>
            <person name="Yanf M."/>
            <person name="Daum C."/>
            <person name="Ng V."/>
            <person name="Clum A."/>
            <person name="Ohm R."/>
            <person name="Martin F."/>
            <person name="Silar P."/>
            <person name="Natvig D."/>
            <person name="Lalanne C."/>
            <person name="Gautier V."/>
            <person name="Ament-Velasquez S.L."/>
            <person name="Kruys A."/>
            <person name="Hutchinson M.I."/>
            <person name="Powell A.J."/>
            <person name="Barry K."/>
            <person name="Miller A.N."/>
            <person name="Grigoriev I.V."/>
            <person name="Debuchy R."/>
            <person name="Gladieux P."/>
            <person name="Thoren M.H."/>
            <person name="Johannesson H."/>
        </authorList>
    </citation>
    <scope>NUCLEOTIDE SEQUENCE</scope>
    <source>
        <strain evidence="1">CBS 359.72</strain>
    </source>
</reference>
<evidence type="ECO:0000313" key="2">
    <source>
        <dbReference type="Proteomes" id="UP001303647"/>
    </source>
</evidence>
<protein>
    <submittedName>
        <fullName evidence="1">Uncharacterized protein</fullName>
    </submittedName>
</protein>
<comment type="caution">
    <text evidence="1">The sequence shown here is derived from an EMBL/GenBank/DDBJ whole genome shotgun (WGS) entry which is preliminary data.</text>
</comment>
<dbReference type="Proteomes" id="UP001303647">
    <property type="component" value="Unassembled WGS sequence"/>
</dbReference>
<evidence type="ECO:0000313" key="1">
    <source>
        <dbReference type="EMBL" id="KAK4246121.1"/>
    </source>
</evidence>
<dbReference type="AlphaFoldDB" id="A0AAN7HDQ5"/>
<name>A0AAN7HDQ5_9PEZI</name>
<reference evidence="1" key="1">
    <citation type="journal article" date="2023" name="Mol. Phylogenet. Evol.">
        <title>Genome-scale phylogeny and comparative genomics of the fungal order Sordariales.</title>
        <authorList>
            <person name="Hensen N."/>
            <person name="Bonometti L."/>
            <person name="Westerberg I."/>
            <person name="Brannstrom I.O."/>
            <person name="Guillou S."/>
            <person name="Cros-Aarteil S."/>
            <person name="Calhoun S."/>
            <person name="Haridas S."/>
            <person name="Kuo A."/>
            <person name="Mondo S."/>
            <person name="Pangilinan J."/>
            <person name="Riley R."/>
            <person name="LaButti K."/>
            <person name="Andreopoulos B."/>
            <person name="Lipzen A."/>
            <person name="Chen C."/>
            <person name="Yan M."/>
            <person name="Daum C."/>
            <person name="Ng V."/>
            <person name="Clum A."/>
            <person name="Steindorff A."/>
            <person name="Ohm R.A."/>
            <person name="Martin F."/>
            <person name="Silar P."/>
            <person name="Natvig D.O."/>
            <person name="Lalanne C."/>
            <person name="Gautier V."/>
            <person name="Ament-Velasquez S.L."/>
            <person name="Kruys A."/>
            <person name="Hutchinson M.I."/>
            <person name="Powell A.J."/>
            <person name="Barry K."/>
            <person name="Miller A.N."/>
            <person name="Grigoriev I.V."/>
            <person name="Debuchy R."/>
            <person name="Gladieux P."/>
            <person name="Hiltunen Thoren M."/>
            <person name="Johannesson H."/>
        </authorList>
    </citation>
    <scope>NUCLEOTIDE SEQUENCE</scope>
    <source>
        <strain evidence="1">CBS 359.72</strain>
    </source>
</reference>
<dbReference type="EMBL" id="MU857682">
    <property type="protein sequence ID" value="KAK4246121.1"/>
    <property type="molecule type" value="Genomic_DNA"/>
</dbReference>
<proteinExistence type="predicted"/>